<name>A0A0C2J776_THEKT</name>
<accession>A0A0C2J776</accession>
<dbReference type="EMBL" id="JWZT01000736">
    <property type="protein sequence ID" value="KII73654.1"/>
    <property type="molecule type" value="Genomic_DNA"/>
</dbReference>
<dbReference type="Proteomes" id="UP000031668">
    <property type="component" value="Unassembled WGS sequence"/>
</dbReference>
<keyword evidence="3" id="KW-1185">Reference proteome</keyword>
<keyword evidence="1" id="KW-0472">Membrane</keyword>
<dbReference type="AlphaFoldDB" id="A0A0C2J776"/>
<evidence type="ECO:0000313" key="3">
    <source>
        <dbReference type="Proteomes" id="UP000031668"/>
    </source>
</evidence>
<protein>
    <submittedName>
        <fullName evidence="2">Uncharacterized protein</fullName>
    </submittedName>
</protein>
<keyword evidence="1" id="KW-1133">Transmembrane helix</keyword>
<proteinExistence type="predicted"/>
<reference evidence="2 3" key="1">
    <citation type="journal article" date="2014" name="Genome Biol. Evol.">
        <title>The genome of the myxosporean Thelohanellus kitauei shows adaptations to nutrient acquisition within its fish host.</title>
        <authorList>
            <person name="Yang Y."/>
            <person name="Xiong J."/>
            <person name="Zhou Z."/>
            <person name="Huo F."/>
            <person name="Miao W."/>
            <person name="Ran C."/>
            <person name="Liu Y."/>
            <person name="Zhang J."/>
            <person name="Feng J."/>
            <person name="Wang M."/>
            <person name="Wang M."/>
            <person name="Wang L."/>
            <person name="Yao B."/>
        </authorList>
    </citation>
    <scope>NUCLEOTIDE SEQUENCE [LARGE SCALE GENOMIC DNA]</scope>
    <source>
        <strain evidence="2">Wuqing</strain>
    </source>
</reference>
<sequence>MLIGNEKDKFVEIHIYFNISKYTITITKVEFIINIGQEGLKRLKYERITCNASHIIMWKSKEYFLPKSNLMSLFNCPKTFNIVFDHFFITSIENSDDEIVKMVDKLKKAQFEGNYLLKDYDIEEISSIYDKQKLESGMVTEIEEYYGNLVFVTDFQKVKNETPKRDLQHKELIPLNRYFETAPHRNGRFSGFFMVLTIFGIVTLIFISMYKRRRNPFHWGQIYNTVNIF</sequence>
<gene>
    <name evidence="2" type="ORF">RF11_16475</name>
</gene>
<evidence type="ECO:0000256" key="1">
    <source>
        <dbReference type="SAM" id="Phobius"/>
    </source>
</evidence>
<comment type="caution">
    <text evidence="2">The sequence shown here is derived from an EMBL/GenBank/DDBJ whole genome shotgun (WGS) entry which is preliminary data.</text>
</comment>
<feature type="transmembrane region" description="Helical" evidence="1">
    <location>
        <begin position="189"/>
        <end position="210"/>
    </location>
</feature>
<keyword evidence="1" id="KW-0812">Transmembrane</keyword>
<organism evidence="2 3">
    <name type="scientific">Thelohanellus kitauei</name>
    <name type="common">Myxosporean</name>
    <dbReference type="NCBI Taxonomy" id="669202"/>
    <lineage>
        <taxon>Eukaryota</taxon>
        <taxon>Metazoa</taxon>
        <taxon>Cnidaria</taxon>
        <taxon>Myxozoa</taxon>
        <taxon>Myxosporea</taxon>
        <taxon>Bivalvulida</taxon>
        <taxon>Platysporina</taxon>
        <taxon>Myxobolidae</taxon>
        <taxon>Thelohanellus</taxon>
    </lineage>
</organism>
<evidence type="ECO:0000313" key="2">
    <source>
        <dbReference type="EMBL" id="KII73654.1"/>
    </source>
</evidence>